<reference evidence="1 2" key="1">
    <citation type="submission" date="2017-09" db="EMBL/GenBank/DDBJ databases">
        <title>Bacterial strain isolated from the female urinary microbiota.</title>
        <authorList>
            <person name="Thomas-White K."/>
            <person name="Kumar N."/>
            <person name="Forster S."/>
            <person name="Putonti C."/>
            <person name="Lawley T."/>
            <person name="Wolfe A.J."/>
        </authorList>
    </citation>
    <scope>NUCLEOTIDE SEQUENCE [LARGE SCALE GENOMIC DNA]</scope>
    <source>
        <strain evidence="1 2">UMB0792</strain>
    </source>
</reference>
<sequence length="73" mass="8184">MANSEDTPHISAQLVNVPLDDFMARLIAQELPILDSTSRGIVYDELRAHKEAGKPVITSQEELPARIREIMEL</sequence>
<name>A0A2N6T6D9_9CORY</name>
<accession>A0A2N6T6D9</accession>
<gene>
    <name evidence="1" type="ORF">CJ203_04305</name>
</gene>
<protein>
    <submittedName>
        <fullName evidence="1">Uncharacterized protein</fullName>
    </submittedName>
</protein>
<organism evidence="1 2">
    <name type="scientific">Corynebacterium tuscaniense</name>
    <dbReference type="NCBI Taxonomy" id="302449"/>
    <lineage>
        <taxon>Bacteria</taxon>
        <taxon>Bacillati</taxon>
        <taxon>Actinomycetota</taxon>
        <taxon>Actinomycetes</taxon>
        <taxon>Mycobacteriales</taxon>
        <taxon>Corynebacteriaceae</taxon>
        <taxon>Corynebacterium</taxon>
    </lineage>
</organism>
<dbReference type="AlphaFoldDB" id="A0A2N6T6D9"/>
<comment type="caution">
    <text evidence="1">The sequence shown here is derived from an EMBL/GenBank/DDBJ whole genome shotgun (WGS) entry which is preliminary data.</text>
</comment>
<proteinExistence type="predicted"/>
<dbReference type="EMBL" id="PNHG01000004">
    <property type="protein sequence ID" value="PMC64877.1"/>
    <property type="molecule type" value="Genomic_DNA"/>
</dbReference>
<evidence type="ECO:0000313" key="2">
    <source>
        <dbReference type="Proteomes" id="UP000235836"/>
    </source>
</evidence>
<evidence type="ECO:0000313" key="1">
    <source>
        <dbReference type="EMBL" id="PMC64877.1"/>
    </source>
</evidence>
<keyword evidence="2" id="KW-1185">Reference proteome</keyword>
<dbReference type="RefSeq" id="WP_034663650.1">
    <property type="nucleotide sequence ID" value="NZ_JBHRZL010000010.1"/>
</dbReference>
<dbReference type="Proteomes" id="UP000235836">
    <property type="component" value="Unassembled WGS sequence"/>
</dbReference>